<protein>
    <submittedName>
        <fullName evidence="1">Uncharacterized protein</fullName>
    </submittedName>
</protein>
<dbReference type="EMBL" id="JAAGWK010000015">
    <property type="protein sequence ID" value="NEL54628.1"/>
    <property type="molecule type" value="Genomic_DNA"/>
</dbReference>
<dbReference type="RefSeq" id="WP_152731045.1">
    <property type="nucleotide sequence ID" value="NZ_JAABOZ010000001.1"/>
</dbReference>
<comment type="caution">
    <text evidence="1">The sequence shown here is derived from an EMBL/GenBank/DDBJ whole genome shotgun (WGS) entry which is preliminary data.</text>
</comment>
<proteinExistence type="predicted"/>
<accession>A0A7K3WDS9</accession>
<gene>
    <name evidence="1" type="ORF">G1H19_11510</name>
</gene>
<evidence type="ECO:0000313" key="1">
    <source>
        <dbReference type="EMBL" id="NEL54628.1"/>
    </source>
</evidence>
<sequence length="227" mass="25305">MLTAAVATVRPVLSAAGFRKRRHTFNRTVEPGLVQVVSYRLPPRDPPGSTEPPVPVPRGLAFMALGIFVEEAWRLDLGRFGPDGPPLDKSWVNDHDCQLRRPTDGVGDTLAQGRRIDNPGTGHAWVRDLGDVFAWFDRFGSRAAIIDALEAAPVDSYEIAGWESDRMLAVRMRWGAGDRRRAQELFGEWVRRCRSEAASAPWLVGHLEYLSWFAGELGLSVDDDTRL</sequence>
<evidence type="ECO:0000313" key="2">
    <source>
        <dbReference type="Proteomes" id="UP000470470"/>
    </source>
</evidence>
<organism evidence="1 2">
    <name type="scientific">Goekera deserti</name>
    <dbReference type="NCBI Taxonomy" id="2497753"/>
    <lineage>
        <taxon>Bacteria</taxon>
        <taxon>Bacillati</taxon>
        <taxon>Actinomycetota</taxon>
        <taxon>Actinomycetes</taxon>
        <taxon>Geodermatophilales</taxon>
        <taxon>Geodermatophilaceae</taxon>
        <taxon>Goekera</taxon>
    </lineage>
</organism>
<name>A0A7K3WDS9_9ACTN</name>
<dbReference type="AlphaFoldDB" id="A0A7K3WDS9"/>
<reference evidence="1 2" key="1">
    <citation type="submission" date="2020-02" db="EMBL/GenBank/DDBJ databases">
        <title>The whole genome sequence of CPCC 205119.</title>
        <authorList>
            <person name="Jiang Z."/>
        </authorList>
    </citation>
    <scope>NUCLEOTIDE SEQUENCE [LARGE SCALE GENOMIC DNA]</scope>
    <source>
        <strain evidence="1 2">CPCC 205119</strain>
    </source>
</reference>
<dbReference type="Proteomes" id="UP000470470">
    <property type="component" value="Unassembled WGS sequence"/>
</dbReference>
<keyword evidence="2" id="KW-1185">Reference proteome</keyword>